<dbReference type="AlphaFoldDB" id="D7FPN1"/>
<sequence length="38" mass="4194">MTCGMRRFLAGCAKIVGLSSEIRRRAAAEAGREGRRKQ</sequence>
<evidence type="ECO:0000313" key="1">
    <source>
        <dbReference type="EMBL" id="CBJ30488.1"/>
    </source>
</evidence>
<keyword evidence="2" id="KW-1185">Reference proteome</keyword>
<dbReference type="Proteomes" id="UP000002630">
    <property type="component" value="Linkage Group LG19"/>
</dbReference>
<accession>D7FPN1</accession>
<reference evidence="1 2" key="1">
    <citation type="journal article" date="2010" name="Nature">
        <title>The Ectocarpus genome and the independent evolution of multicellularity in brown algae.</title>
        <authorList>
            <person name="Cock J.M."/>
            <person name="Sterck L."/>
            <person name="Rouze P."/>
            <person name="Scornet D."/>
            <person name="Allen A.E."/>
            <person name="Amoutzias G."/>
            <person name="Anthouard V."/>
            <person name="Artiguenave F."/>
            <person name="Aury J.M."/>
            <person name="Badger J.H."/>
            <person name="Beszteri B."/>
            <person name="Billiau K."/>
            <person name="Bonnet E."/>
            <person name="Bothwell J.H."/>
            <person name="Bowler C."/>
            <person name="Boyen C."/>
            <person name="Brownlee C."/>
            <person name="Carrano C.J."/>
            <person name="Charrier B."/>
            <person name="Cho G.Y."/>
            <person name="Coelho S.M."/>
            <person name="Collen J."/>
            <person name="Corre E."/>
            <person name="Da Silva C."/>
            <person name="Delage L."/>
            <person name="Delaroque N."/>
            <person name="Dittami S.M."/>
            <person name="Doulbeau S."/>
            <person name="Elias M."/>
            <person name="Farnham G."/>
            <person name="Gachon C.M."/>
            <person name="Gschloessl B."/>
            <person name="Heesch S."/>
            <person name="Jabbari K."/>
            <person name="Jubin C."/>
            <person name="Kawai H."/>
            <person name="Kimura K."/>
            <person name="Kloareg B."/>
            <person name="Kupper F.C."/>
            <person name="Lang D."/>
            <person name="Le Bail A."/>
            <person name="Leblanc C."/>
            <person name="Lerouge P."/>
            <person name="Lohr M."/>
            <person name="Lopez P.J."/>
            <person name="Martens C."/>
            <person name="Maumus F."/>
            <person name="Michel G."/>
            <person name="Miranda-Saavedra D."/>
            <person name="Morales J."/>
            <person name="Moreau H."/>
            <person name="Motomura T."/>
            <person name="Nagasato C."/>
            <person name="Napoli C.A."/>
            <person name="Nelson D.R."/>
            <person name="Nyvall-Collen P."/>
            <person name="Peters A.F."/>
            <person name="Pommier C."/>
            <person name="Potin P."/>
            <person name="Poulain J."/>
            <person name="Quesneville H."/>
            <person name="Read B."/>
            <person name="Rensing S.A."/>
            <person name="Ritter A."/>
            <person name="Rousvoal S."/>
            <person name="Samanta M."/>
            <person name="Samson G."/>
            <person name="Schroeder D.C."/>
            <person name="Segurens B."/>
            <person name="Strittmatter M."/>
            <person name="Tonon T."/>
            <person name="Tregear J.W."/>
            <person name="Valentin K."/>
            <person name="von Dassow P."/>
            <person name="Yamagishi T."/>
            <person name="Van de Peer Y."/>
            <person name="Wincker P."/>
        </authorList>
    </citation>
    <scope>NUCLEOTIDE SEQUENCE [LARGE SCALE GENOMIC DNA]</scope>
    <source>
        <strain evidence="2">Ec32 / CCAP1310/4</strain>
    </source>
</reference>
<protein>
    <submittedName>
        <fullName evidence="1">Uncharacterized protein</fullName>
    </submittedName>
</protein>
<evidence type="ECO:0000313" key="2">
    <source>
        <dbReference type="Proteomes" id="UP000002630"/>
    </source>
</evidence>
<organism evidence="1 2">
    <name type="scientific">Ectocarpus siliculosus</name>
    <name type="common">Brown alga</name>
    <name type="synonym">Conferva siliculosa</name>
    <dbReference type="NCBI Taxonomy" id="2880"/>
    <lineage>
        <taxon>Eukaryota</taxon>
        <taxon>Sar</taxon>
        <taxon>Stramenopiles</taxon>
        <taxon>Ochrophyta</taxon>
        <taxon>PX clade</taxon>
        <taxon>Phaeophyceae</taxon>
        <taxon>Ectocarpales</taxon>
        <taxon>Ectocarpaceae</taxon>
        <taxon>Ectocarpus</taxon>
    </lineage>
</organism>
<proteinExistence type="predicted"/>
<dbReference type="EMBL" id="FN648369">
    <property type="protein sequence ID" value="CBJ30488.1"/>
    <property type="molecule type" value="Genomic_DNA"/>
</dbReference>
<name>D7FPN1_ECTSI</name>
<gene>
    <name evidence="1" type="ORF">Esi_0194_0031</name>
</gene>
<dbReference type="InParanoid" id="D7FPN1"/>
<dbReference type="EMBL" id="FN649744">
    <property type="protein sequence ID" value="CBJ30488.1"/>
    <property type="molecule type" value="Genomic_DNA"/>
</dbReference>